<accession>A0A0A9CE47</accession>
<name>A0A0A9CE47_ARUDO</name>
<reference evidence="2" key="2">
    <citation type="journal article" date="2015" name="Data Brief">
        <title>Shoot transcriptome of the giant reed, Arundo donax.</title>
        <authorList>
            <person name="Barrero R.A."/>
            <person name="Guerrero F.D."/>
            <person name="Moolhuijzen P."/>
            <person name="Goolsby J.A."/>
            <person name="Tidwell J."/>
            <person name="Bellgard S.E."/>
            <person name="Bellgard M.I."/>
        </authorList>
    </citation>
    <scope>NUCLEOTIDE SEQUENCE</scope>
    <source>
        <tissue evidence="2">Shoot tissue taken approximately 20 cm above the soil surface</tissue>
    </source>
</reference>
<evidence type="ECO:0000256" key="1">
    <source>
        <dbReference type="SAM" id="MobiDB-lite"/>
    </source>
</evidence>
<reference evidence="2" key="1">
    <citation type="submission" date="2014-09" db="EMBL/GenBank/DDBJ databases">
        <authorList>
            <person name="Magalhaes I.L.F."/>
            <person name="Oliveira U."/>
            <person name="Santos F.R."/>
            <person name="Vidigal T.H.D.A."/>
            <person name="Brescovit A.D."/>
            <person name="Santos A.J."/>
        </authorList>
    </citation>
    <scope>NUCLEOTIDE SEQUENCE</scope>
    <source>
        <tissue evidence="2">Shoot tissue taken approximately 20 cm above the soil surface</tissue>
    </source>
</reference>
<proteinExistence type="predicted"/>
<dbReference type="EMBL" id="GBRH01223316">
    <property type="protein sequence ID" value="JAD74579.1"/>
    <property type="molecule type" value="Transcribed_RNA"/>
</dbReference>
<feature type="region of interest" description="Disordered" evidence="1">
    <location>
        <begin position="1"/>
        <end position="73"/>
    </location>
</feature>
<dbReference type="AlphaFoldDB" id="A0A0A9CE47"/>
<protein>
    <submittedName>
        <fullName evidence="2">Uncharacterized protein</fullName>
    </submittedName>
</protein>
<sequence>MRASSTVPAKIPGIPTVQFSGRTPALERRPAVGLKPTTPHSAAGIRTEPPPSTPRATGQRPAQTTAAEPLEEPPETLLTLYGFLVDPWWGLMPLVPAPSSCMLAFPARTAPHARSCATHAASAPHRRADPSHRVPPVVG</sequence>
<feature type="region of interest" description="Disordered" evidence="1">
    <location>
        <begin position="116"/>
        <end position="139"/>
    </location>
</feature>
<evidence type="ECO:0000313" key="2">
    <source>
        <dbReference type="EMBL" id="JAD74579.1"/>
    </source>
</evidence>
<organism evidence="2">
    <name type="scientific">Arundo donax</name>
    <name type="common">Giant reed</name>
    <name type="synonym">Donax arundinaceus</name>
    <dbReference type="NCBI Taxonomy" id="35708"/>
    <lineage>
        <taxon>Eukaryota</taxon>
        <taxon>Viridiplantae</taxon>
        <taxon>Streptophyta</taxon>
        <taxon>Embryophyta</taxon>
        <taxon>Tracheophyta</taxon>
        <taxon>Spermatophyta</taxon>
        <taxon>Magnoliopsida</taxon>
        <taxon>Liliopsida</taxon>
        <taxon>Poales</taxon>
        <taxon>Poaceae</taxon>
        <taxon>PACMAD clade</taxon>
        <taxon>Arundinoideae</taxon>
        <taxon>Arundineae</taxon>
        <taxon>Arundo</taxon>
    </lineage>
</organism>